<evidence type="ECO:0000313" key="4">
    <source>
        <dbReference type="EMBL" id="KHF25340.1"/>
    </source>
</evidence>
<keyword evidence="5" id="KW-1185">Reference proteome</keyword>
<reference evidence="4 5" key="1">
    <citation type="journal article" date="2014" name="BMC Genomics">
        <title>The genome of the intracellular bacterium of the coastal bivalve, Solemya velum: a blueprint for thriving in and out of symbiosis.</title>
        <authorList>
            <person name="Dmytrenko O."/>
            <person name="Russell S.L."/>
            <person name="Loo W.T."/>
            <person name="Fontanez K.M."/>
            <person name="Liao L."/>
            <person name="Roeselers G."/>
            <person name="Sharma R."/>
            <person name="Stewart F.J."/>
            <person name="Newton I.L."/>
            <person name="Woyke T."/>
            <person name="Wu D."/>
            <person name="Lang J.M."/>
            <person name="Eisen J.A."/>
            <person name="Cavanaugh C.M."/>
        </authorList>
    </citation>
    <scope>NUCLEOTIDE SEQUENCE [LARGE SCALE GENOMIC DNA]</scope>
    <source>
        <strain evidence="4 5">WH</strain>
    </source>
</reference>
<protein>
    <submittedName>
        <fullName evidence="4">Glucokinase</fullName>
        <ecNumber evidence="4">2.7.1.2</ecNumber>
    </submittedName>
</protein>
<dbReference type="SUPFAM" id="SSF53067">
    <property type="entry name" value="Actin-like ATPase domain"/>
    <property type="match status" value="1"/>
</dbReference>
<dbReference type="InterPro" id="IPR043129">
    <property type="entry name" value="ATPase_NBD"/>
</dbReference>
<name>A0A0B0H8C1_SOVGS</name>
<dbReference type="OrthoDB" id="9800595at2"/>
<dbReference type="EMBL" id="JRAA01000002">
    <property type="protein sequence ID" value="KHF25340.1"/>
    <property type="molecule type" value="Genomic_DNA"/>
</dbReference>
<dbReference type="Pfam" id="PF02685">
    <property type="entry name" value="Glucokinase"/>
    <property type="match status" value="1"/>
</dbReference>
<keyword evidence="1 4" id="KW-0808">Transferase</keyword>
<dbReference type="Gene3D" id="3.40.367.20">
    <property type="match status" value="1"/>
</dbReference>
<dbReference type="Gene3D" id="3.30.420.40">
    <property type="match status" value="1"/>
</dbReference>
<dbReference type="CDD" id="cd24008">
    <property type="entry name" value="ASKHA_NBD_GLK"/>
    <property type="match status" value="1"/>
</dbReference>
<accession>A0A0B0H8C1</accession>
<evidence type="ECO:0000256" key="2">
    <source>
        <dbReference type="ARBA" id="ARBA00022777"/>
    </source>
</evidence>
<evidence type="ECO:0000256" key="1">
    <source>
        <dbReference type="ARBA" id="ARBA00022679"/>
    </source>
</evidence>
<dbReference type="PANTHER" id="PTHR47363">
    <property type="entry name" value="GLUCOKINASE"/>
    <property type="match status" value="1"/>
</dbReference>
<dbReference type="GO" id="GO:0006096">
    <property type="term" value="P:glycolytic process"/>
    <property type="evidence" value="ECO:0007669"/>
    <property type="project" value="InterPro"/>
</dbReference>
<comment type="similarity">
    <text evidence="3">Belongs to the bacterial glucokinase family.</text>
</comment>
<comment type="caution">
    <text evidence="4">The sequence shown here is derived from an EMBL/GenBank/DDBJ whole genome shotgun (WGS) entry which is preliminary data.</text>
</comment>
<dbReference type="PANTHER" id="PTHR47363:SF1">
    <property type="entry name" value="GLUCOKINASE"/>
    <property type="match status" value="1"/>
</dbReference>
<proteinExistence type="inferred from homology"/>
<evidence type="ECO:0000313" key="5">
    <source>
        <dbReference type="Proteomes" id="UP000030856"/>
    </source>
</evidence>
<evidence type="ECO:0000256" key="3">
    <source>
        <dbReference type="RuleBase" id="RU004046"/>
    </source>
</evidence>
<dbReference type="InterPro" id="IPR003836">
    <property type="entry name" value="Glucokinase"/>
</dbReference>
<sequence>MSSLHTYLAGDIGGTKSWMALVSVSPDGEWCIEYSHKYPNAEFQNVQQLIEACLNDAGTDASQIAGLSLAAAGPVTNGYCMMTNLDWEIDTAQIKNHFDFCHVTLINDFHAVAQGVTLVEDEELLALNQVVPDSNGLKVVTGAGTGLGLAWLQQGNAHATEGSHTGFAPADEEQNRLLQQLCSGKPSVSWEELLSGMGLQRLYYFVSGGKRLPAAEITTAAEQGDESATAAVALFWRIFANWAGNLALFYRPAGGIYLTGGVTNRLLPMLDRDEFISAYCDKGGMRSLVETTAVFVVTDEQIGLLGAIAQIRDGIEGLEI</sequence>
<dbReference type="GO" id="GO:0005524">
    <property type="term" value="F:ATP binding"/>
    <property type="evidence" value="ECO:0007669"/>
    <property type="project" value="InterPro"/>
</dbReference>
<dbReference type="eggNOG" id="COG0837">
    <property type="taxonomic scope" value="Bacteria"/>
</dbReference>
<keyword evidence="2 4" id="KW-0418">Kinase</keyword>
<organism evidence="4 5">
    <name type="scientific">Solemya velum gill symbiont</name>
    <dbReference type="NCBI Taxonomy" id="2340"/>
    <lineage>
        <taxon>Bacteria</taxon>
        <taxon>Pseudomonadati</taxon>
        <taxon>Pseudomonadota</taxon>
        <taxon>Gammaproteobacteria</taxon>
        <taxon>sulfur-oxidizing symbionts</taxon>
    </lineage>
</organism>
<gene>
    <name evidence="4" type="ORF">JV46_06630</name>
</gene>
<dbReference type="RefSeq" id="WP_043117564.1">
    <property type="nucleotide sequence ID" value="NZ_JRAA01000002.1"/>
</dbReference>
<dbReference type="Proteomes" id="UP000030856">
    <property type="component" value="Unassembled WGS sequence"/>
</dbReference>
<dbReference type="GO" id="GO:0005536">
    <property type="term" value="F:D-glucose binding"/>
    <property type="evidence" value="ECO:0007669"/>
    <property type="project" value="InterPro"/>
</dbReference>
<dbReference type="STRING" id="2340.JV46_06630"/>
<dbReference type="GO" id="GO:0004340">
    <property type="term" value="F:glucokinase activity"/>
    <property type="evidence" value="ECO:0007669"/>
    <property type="project" value="UniProtKB-EC"/>
</dbReference>
<dbReference type="AlphaFoldDB" id="A0A0B0H8C1"/>
<dbReference type="GeneID" id="86991594"/>
<dbReference type="EC" id="2.7.1.2" evidence="4"/>